<evidence type="ECO:0000313" key="3">
    <source>
        <dbReference type="EMBL" id="CAF0950389.1"/>
    </source>
</evidence>
<dbReference type="SUPFAM" id="SSF49265">
    <property type="entry name" value="Fibronectin type III"/>
    <property type="match status" value="1"/>
</dbReference>
<evidence type="ECO:0000313" key="8">
    <source>
        <dbReference type="EMBL" id="CAF1146603.1"/>
    </source>
</evidence>
<feature type="signal peptide" evidence="1">
    <location>
        <begin position="1"/>
        <end position="19"/>
    </location>
</feature>
<evidence type="ECO:0000313" key="6">
    <source>
        <dbReference type="EMBL" id="CAF1015130.1"/>
    </source>
</evidence>
<dbReference type="PROSITE" id="PS50853">
    <property type="entry name" value="FN3"/>
    <property type="match status" value="2"/>
</dbReference>
<dbReference type="InterPro" id="IPR003961">
    <property type="entry name" value="FN3_dom"/>
</dbReference>
<keyword evidence="12" id="KW-1185">Reference proteome</keyword>
<keyword evidence="1" id="KW-0732">Signal</keyword>
<gene>
    <name evidence="10" type="ORF">FNK824_LOCUS4800</name>
    <name evidence="11" type="ORF">JBS370_LOCUS22948</name>
    <name evidence="5" type="ORF">JXQ802_LOCUS14838</name>
    <name evidence="6" type="ORF">JXQ802_LOCUS14865</name>
    <name evidence="9" type="ORF">OTI717_LOCUS8070</name>
    <name evidence="3" type="ORF">PYM288_LOCUS12091</name>
    <name evidence="4" type="ORF">RFH988_LOCUS13223</name>
    <name evidence="8" type="ORF">SEV965_LOCUS18217</name>
    <name evidence="7" type="ORF">ZHD862_LOCUS19660</name>
</gene>
<dbReference type="EMBL" id="CAJOAX010000630">
    <property type="protein sequence ID" value="CAF3626224.1"/>
    <property type="molecule type" value="Genomic_DNA"/>
</dbReference>
<dbReference type="AlphaFoldDB" id="A0A814SF40"/>
<evidence type="ECO:0000313" key="10">
    <source>
        <dbReference type="EMBL" id="CAF3628666.1"/>
    </source>
</evidence>
<evidence type="ECO:0000313" key="12">
    <source>
        <dbReference type="Proteomes" id="UP000663870"/>
    </source>
</evidence>
<dbReference type="EMBL" id="CAJOBE010000361">
    <property type="protein sequence ID" value="CAF3628666.1"/>
    <property type="molecule type" value="Genomic_DNA"/>
</dbReference>
<dbReference type="Proteomes" id="UP000663889">
    <property type="component" value="Unassembled WGS sequence"/>
</dbReference>
<dbReference type="Proteomes" id="UP000663882">
    <property type="component" value="Unassembled WGS sequence"/>
</dbReference>
<dbReference type="InterPro" id="IPR036116">
    <property type="entry name" value="FN3_sf"/>
</dbReference>
<proteinExistence type="predicted"/>
<evidence type="ECO:0000259" key="2">
    <source>
        <dbReference type="PROSITE" id="PS50853"/>
    </source>
</evidence>
<evidence type="ECO:0000313" key="9">
    <source>
        <dbReference type="EMBL" id="CAF3626224.1"/>
    </source>
</evidence>
<feature type="chain" id="PRO_5035685242" description="Fibronectin type-III domain-containing protein" evidence="1">
    <location>
        <begin position="20"/>
        <end position="230"/>
    </location>
</feature>
<sequence>MFYLIIFYTILIFITKNFAQTPNNIRILATDKDFIRLSWTKPTRLSSSIYGYTIKYRPVKSNQSWIVKQTNKTEIFLNELHPITKYEIILQAYLNSSFTDSSGPSTRIEVTTDETVPLVAPINVSAYVINQTSANISWIYPLDKNNPDDISLLGGMIKGFYVIVFAPLSLQPPIVHRNYEGTIGKEYWDIIGNLTPGTTYHAQVKAFTKKGDGKPSVPYIFTVPKEDFRE</sequence>
<dbReference type="Pfam" id="PF00041">
    <property type="entry name" value="fn3"/>
    <property type="match status" value="2"/>
</dbReference>
<dbReference type="Proteomes" id="UP000663836">
    <property type="component" value="Unassembled WGS sequence"/>
</dbReference>
<dbReference type="EMBL" id="CAJNOH010000218">
    <property type="protein sequence ID" value="CAF0950389.1"/>
    <property type="molecule type" value="Genomic_DNA"/>
</dbReference>
<dbReference type="Proteomes" id="UP000663854">
    <property type="component" value="Unassembled WGS sequence"/>
</dbReference>
<organism evidence="8 13">
    <name type="scientific">Rotaria sordida</name>
    <dbReference type="NCBI Taxonomy" id="392033"/>
    <lineage>
        <taxon>Eukaryota</taxon>
        <taxon>Metazoa</taxon>
        <taxon>Spiralia</taxon>
        <taxon>Gnathifera</taxon>
        <taxon>Rotifera</taxon>
        <taxon>Eurotatoria</taxon>
        <taxon>Bdelloidea</taxon>
        <taxon>Philodinida</taxon>
        <taxon>Philodinidae</taxon>
        <taxon>Rotaria</taxon>
    </lineage>
</organism>
<feature type="domain" description="Fibronectin type-III" evidence="2">
    <location>
        <begin position="21"/>
        <end position="115"/>
    </location>
</feature>
<dbReference type="CDD" id="cd00063">
    <property type="entry name" value="FN3"/>
    <property type="match status" value="2"/>
</dbReference>
<dbReference type="EMBL" id="CAJNOT010001078">
    <property type="protein sequence ID" value="CAF1141380.1"/>
    <property type="molecule type" value="Genomic_DNA"/>
</dbReference>
<comment type="caution">
    <text evidence="8">The sequence shown here is derived from an EMBL/GenBank/DDBJ whole genome shotgun (WGS) entry which is preliminary data.</text>
</comment>
<dbReference type="GO" id="GO:0016020">
    <property type="term" value="C:membrane"/>
    <property type="evidence" value="ECO:0007669"/>
    <property type="project" value="UniProtKB-SubCell"/>
</dbReference>
<dbReference type="EMBL" id="CAJOBD010003300">
    <property type="protein sequence ID" value="CAF3940077.1"/>
    <property type="molecule type" value="Genomic_DNA"/>
</dbReference>
<name>A0A814SF40_9BILA</name>
<evidence type="ECO:0000256" key="1">
    <source>
        <dbReference type="SAM" id="SignalP"/>
    </source>
</evidence>
<evidence type="ECO:0000313" key="13">
    <source>
        <dbReference type="Proteomes" id="UP000663889"/>
    </source>
</evidence>
<evidence type="ECO:0000313" key="11">
    <source>
        <dbReference type="EMBL" id="CAF3940077.1"/>
    </source>
</evidence>
<dbReference type="Gene3D" id="2.60.40.10">
    <property type="entry name" value="Immunoglobulins"/>
    <property type="match status" value="2"/>
</dbReference>
<dbReference type="PANTHER" id="PTHR46957">
    <property type="entry name" value="CYTOKINE RECEPTOR"/>
    <property type="match status" value="1"/>
</dbReference>
<dbReference type="Proteomes" id="UP000663874">
    <property type="component" value="Unassembled WGS sequence"/>
</dbReference>
<dbReference type="InterPro" id="IPR050713">
    <property type="entry name" value="RTP_Phos/Ushers"/>
</dbReference>
<dbReference type="EMBL" id="CAJNOL010000337">
    <property type="protein sequence ID" value="CAF1014572.1"/>
    <property type="molecule type" value="Genomic_DNA"/>
</dbReference>
<dbReference type="PANTHER" id="PTHR46957:SF3">
    <property type="entry name" value="CYTOKINE RECEPTOR"/>
    <property type="match status" value="1"/>
</dbReference>
<dbReference type="EMBL" id="CAJNOU010001075">
    <property type="protein sequence ID" value="CAF1146603.1"/>
    <property type="molecule type" value="Genomic_DNA"/>
</dbReference>
<dbReference type="SMART" id="SM00060">
    <property type="entry name" value="FN3"/>
    <property type="match status" value="2"/>
</dbReference>
<protein>
    <recommendedName>
        <fullName evidence="2">Fibronectin type-III domain-containing protein</fullName>
    </recommendedName>
</protein>
<dbReference type="Proteomes" id="UP000663823">
    <property type="component" value="Unassembled WGS sequence"/>
</dbReference>
<dbReference type="Proteomes" id="UP000663864">
    <property type="component" value="Unassembled WGS sequence"/>
</dbReference>
<accession>A0A814SF40</accession>
<reference evidence="8" key="1">
    <citation type="submission" date="2021-02" db="EMBL/GenBank/DDBJ databases">
        <authorList>
            <person name="Nowell W R."/>
        </authorList>
    </citation>
    <scope>NUCLEOTIDE SEQUENCE</scope>
</reference>
<evidence type="ECO:0000313" key="5">
    <source>
        <dbReference type="EMBL" id="CAF1014572.1"/>
    </source>
</evidence>
<feature type="domain" description="Fibronectin type-III" evidence="2">
    <location>
        <begin position="120"/>
        <end position="226"/>
    </location>
</feature>
<evidence type="ECO:0000313" key="4">
    <source>
        <dbReference type="EMBL" id="CAF0982660.1"/>
    </source>
</evidence>
<dbReference type="EMBL" id="CAJNOL010000338">
    <property type="protein sequence ID" value="CAF1015130.1"/>
    <property type="molecule type" value="Genomic_DNA"/>
</dbReference>
<evidence type="ECO:0000313" key="7">
    <source>
        <dbReference type="EMBL" id="CAF1141380.1"/>
    </source>
</evidence>
<dbReference type="InterPro" id="IPR013783">
    <property type="entry name" value="Ig-like_fold"/>
</dbReference>
<dbReference type="EMBL" id="CAJNOO010000576">
    <property type="protein sequence ID" value="CAF0982660.1"/>
    <property type="molecule type" value="Genomic_DNA"/>
</dbReference>
<dbReference type="Proteomes" id="UP000663870">
    <property type="component" value="Unassembled WGS sequence"/>
</dbReference>
<dbReference type="OrthoDB" id="6244967at2759"/>